<evidence type="ECO:0000313" key="3">
    <source>
        <dbReference type="EMBL" id="OWM76372.1"/>
    </source>
</evidence>
<sequence>MWKRVWSTSATFASMILAVVAQASSMVVNKMAMLGGTNNRQMNFETPTLPTRTRNDYDRNLLPLPQSEKL</sequence>
<comment type="caution">
    <text evidence="3">The sequence shown here is derived from an EMBL/GenBank/DDBJ whole genome shotgun (WGS) entry which is preliminary data.</text>
</comment>
<protein>
    <submittedName>
        <fullName evidence="3">Uncharacterized protein</fullName>
    </submittedName>
</protein>
<feature type="chain" id="PRO_5012758719" evidence="2">
    <location>
        <begin position="22"/>
        <end position="70"/>
    </location>
</feature>
<organism evidence="3 4">
    <name type="scientific">Punica granatum</name>
    <name type="common">Pomegranate</name>
    <dbReference type="NCBI Taxonomy" id="22663"/>
    <lineage>
        <taxon>Eukaryota</taxon>
        <taxon>Viridiplantae</taxon>
        <taxon>Streptophyta</taxon>
        <taxon>Embryophyta</taxon>
        <taxon>Tracheophyta</taxon>
        <taxon>Spermatophyta</taxon>
        <taxon>Magnoliopsida</taxon>
        <taxon>eudicotyledons</taxon>
        <taxon>Gunneridae</taxon>
        <taxon>Pentapetalae</taxon>
        <taxon>rosids</taxon>
        <taxon>malvids</taxon>
        <taxon>Myrtales</taxon>
        <taxon>Lythraceae</taxon>
        <taxon>Punica</taxon>
    </lineage>
</organism>
<gene>
    <name evidence="3" type="ORF">CDL15_Pgr028242</name>
</gene>
<feature type="compositionally biased region" description="Polar residues" evidence="1">
    <location>
        <begin position="39"/>
        <end position="52"/>
    </location>
</feature>
<name>A0A218WWI2_PUNGR</name>
<dbReference type="AlphaFoldDB" id="A0A218WWI2"/>
<evidence type="ECO:0000256" key="1">
    <source>
        <dbReference type="SAM" id="MobiDB-lite"/>
    </source>
</evidence>
<feature type="region of interest" description="Disordered" evidence="1">
    <location>
        <begin position="39"/>
        <end position="70"/>
    </location>
</feature>
<evidence type="ECO:0000313" key="4">
    <source>
        <dbReference type="Proteomes" id="UP000197138"/>
    </source>
</evidence>
<reference evidence="4" key="1">
    <citation type="journal article" date="2017" name="Plant J.">
        <title>The pomegranate (Punica granatum L.) genome and the genomics of punicalagin biosynthesis.</title>
        <authorList>
            <person name="Qin G."/>
            <person name="Xu C."/>
            <person name="Ming R."/>
            <person name="Tang H."/>
            <person name="Guyot R."/>
            <person name="Kramer E.M."/>
            <person name="Hu Y."/>
            <person name="Yi X."/>
            <person name="Qi Y."/>
            <person name="Xu X."/>
            <person name="Gao Z."/>
            <person name="Pan H."/>
            <person name="Jian J."/>
            <person name="Tian Y."/>
            <person name="Yue Z."/>
            <person name="Xu Y."/>
        </authorList>
    </citation>
    <scope>NUCLEOTIDE SEQUENCE [LARGE SCALE GENOMIC DNA]</scope>
    <source>
        <strain evidence="4">cv. Dabenzi</strain>
    </source>
</reference>
<dbReference type="EMBL" id="MTKT01003207">
    <property type="protein sequence ID" value="OWM76372.1"/>
    <property type="molecule type" value="Genomic_DNA"/>
</dbReference>
<dbReference type="Proteomes" id="UP000197138">
    <property type="component" value="Unassembled WGS sequence"/>
</dbReference>
<feature type="signal peptide" evidence="2">
    <location>
        <begin position="1"/>
        <end position="21"/>
    </location>
</feature>
<accession>A0A218WWI2</accession>
<evidence type="ECO:0000256" key="2">
    <source>
        <dbReference type="SAM" id="SignalP"/>
    </source>
</evidence>
<keyword evidence="2" id="KW-0732">Signal</keyword>
<proteinExistence type="predicted"/>